<gene>
    <name evidence="1" type="ORF">AVDCRST_MAG95-725</name>
</gene>
<dbReference type="EMBL" id="CADCTJ010000225">
    <property type="protein sequence ID" value="CAA9225071.1"/>
    <property type="molecule type" value="Genomic_DNA"/>
</dbReference>
<organism evidence="1">
    <name type="scientific">uncultured Adhaeribacter sp</name>
    <dbReference type="NCBI Taxonomy" id="448109"/>
    <lineage>
        <taxon>Bacteria</taxon>
        <taxon>Pseudomonadati</taxon>
        <taxon>Bacteroidota</taxon>
        <taxon>Cytophagia</taxon>
        <taxon>Cytophagales</taxon>
        <taxon>Hymenobacteraceae</taxon>
        <taxon>Adhaeribacter</taxon>
        <taxon>environmental samples</taxon>
    </lineage>
</organism>
<proteinExistence type="predicted"/>
<evidence type="ECO:0000313" key="1">
    <source>
        <dbReference type="EMBL" id="CAA9225071.1"/>
    </source>
</evidence>
<name>A0A6J4HJU0_9BACT</name>
<reference evidence="1" key="1">
    <citation type="submission" date="2020-02" db="EMBL/GenBank/DDBJ databases">
        <authorList>
            <person name="Meier V. D."/>
        </authorList>
    </citation>
    <scope>NUCLEOTIDE SEQUENCE</scope>
    <source>
        <strain evidence="1">AVDCRST_MAG95</strain>
    </source>
</reference>
<dbReference type="AlphaFoldDB" id="A0A6J4HJU0"/>
<sequence>MTATLQTLKHLFEVLQGSRLVAFDFCPDRLRLVIRTPLAQTVLKGSHQLHLVLDGCRDFYYQSYTQVLTERDRQYRLRELFTAGLKLQGAVTEPPDKLVLYTAVQAENCLEAGELHATVQNYKLYDEEFGGIAVPDFFNLEAVRHRI</sequence>
<accession>A0A6J4HJU0</accession>
<protein>
    <submittedName>
        <fullName evidence="1">Uncharacterized protein</fullName>
    </submittedName>
</protein>